<dbReference type="PROSITE" id="PS51257">
    <property type="entry name" value="PROKAR_LIPOPROTEIN"/>
    <property type="match status" value="1"/>
</dbReference>
<organism evidence="3 4">
    <name type="scientific">Hallella bergensis DSM 17361</name>
    <dbReference type="NCBI Taxonomy" id="585502"/>
    <lineage>
        <taxon>Bacteria</taxon>
        <taxon>Pseudomonadati</taxon>
        <taxon>Bacteroidota</taxon>
        <taxon>Bacteroidia</taxon>
        <taxon>Bacteroidales</taxon>
        <taxon>Prevotellaceae</taxon>
        <taxon>Hallella</taxon>
    </lineage>
</organism>
<dbReference type="AlphaFoldDB" id="D1PXK3"/>
<feature type="region of interest" description="Disordered" evidence="1">
    <location>
        <begin position="289"/>
        <end position="311"/>
    </location>
</feature>
<dbReference type="OrthoDB" id="1079888at2"/>
<dbReference type="Proteomes" id="UP000003160">
    <property type="component" value="Unassembled WGS sequence"/>
</dbReference>
<feature type="signal peptide" evidence="2">
    <location>
        <begin position="1"/>
        <end position="19"/>
    </location>
</feature>
<protein>
    <submittedName>
        <fullName evidence="3">Nucleic acid-binding domain protein</fullName>
    </submittedName>
</protein>
<dbReference type="EMBL" id="ACKS01000071">
    <property type="protein sequence ID" value="EFA43827.1"/>
    <property type="molecule type" value="Genomic_DNA"/>
</dbReference>
<sequence>MKKLIYSMLALAIATLAFTSCEDVPAPFDTDYHENGGSISTDPTGEGTLASPYNVAKVIQIIKAGEQTDKEVYFKGIITNIKEIDTGQFGNAIYSVSDSKEGKNPFLVYRGKGLNGQKFTTGNEINVGDTVVVLGQLTIFNGTLETTPGSKIISINGKGSTGGDETPSIAPAGEGTKESPYNVAKALELTKALPKDGKSDNVYVEGTIVGTPNIDTGSFGNATYDISDGGSSTVTFKIFRGYAFNGEKFKAGDKLKAGDKVVVYGKLLNYFGNTPEMAQGNKLVSVNGKTKFENTGGESGGDDTPSGEGATGKEMTFQLIKSGAIGSITLDTNKYGDQNVSNESTWYTWKFNNITYKGARICLGDGTWGEGLQMQGNASDKSKQGFFFNADAFSKDIKNVMVVMSVKKTSSYAPNYSFYVGDSAHPTTTSINAKPTVKEGEGEYKYYTYTFDLSSGSYKYFTLANDKVGAAYLMKIIVTLK</sequence>
<proteinExistence type="predicted"/>
<evidence type="ECO:0000256" key="1">
    <source>
        <dbReference type="SAM" id="MobiDB-lite"/>
    </source>
</evidence>
<evidence type="ECO:0000313" key="3">
    <source>
        <dbReference type="EMBL" id="EFA43827.1"/>
    </source>
</evidence>
<reference evidence="3 4" key="1">
    <citation type="submission" date="2009-10" db="EMBL/GenBank/DDBJ databases">
        <authorList>
            <person name="Qin X."/>
            <person name="Bachman B."/>
            <person name="Battles P."/>
            <person name="Bell A."/>
            <person name="Bess C."/>
            <person name="Bickham C."/>
            <person name="Chaboub L."/>
            <person name="Chen D."/>
            <person name="Coyle M."/>
            <person name="Deiros D.R."/>
            <person name="Dinh H."/>
            <person name="Forbes L."/>
            <person name="Fowler G."/>
            <person name="Francisco L."/>
            <person name="Fu Q."/>
            <person name="Gubbala S."/>
            <person name="Hale W."/>
            <person name="Han Y."/>
            <person name="Hemphill L."/>
            <person name="Highlander S.K."/>
            <person name="Hirani K."/>
            <person name="Hogues M."/>
            <person name="Jackson L."/>
            <person name="Jakkamsetti A."/>
            <person name="Javaid M."/>
            <person name="Jiang H."/>
            <person name="Korchina V."/>
            <person name="Kovar C."/>
            <person name="Lara F."/>
            <person name="Lee S."/>
            <person name="Mata R."/>
            <person name="Mathew T."/>
            <person name="Moen C."/>
            <person name="Morales K."/>
            <person name="Munidasa M."/>
            <person name="Nazareth L."/>
            <person name="Ngo R."/>
            <person name="Nguyen L."/>
            <person name="Okwuonu G."/>
            <person name="Ongeri F."/>
            <person name="Patil S."/>
            <person name="Petrosino J."/>
            <person name="Pham C."/>
            <person name="Pham P."/>
            <person name="Pu L.-L."/>
            <person name="Puazo M."/>
            <person name="Raj R."/>
            <person name="Reid J."/>
            <person name="Rouhana J."/>
            <person name="Saada N."/>
            <person name="Shang Y."/>
            <person name="Simmons D."/>
            <person name="Thornton R."/>
            <person name="Warren J."/>
            <person name="Weissenberger G."/>
            <person name="Zhang J."/>
            <person name="Zhang L."/>
            <person name="Zhou C."/>
            <person name="Zhu D."/>
            <person name="Muzny D."/>
            <person name="Worley K."/>
            <person name="Gibbs R."/>
        </authorList>
    </citation>
    <scope>NUCLEOTIDE SEQUENCE [LARGE SCALE GENOMIC DNA]</scope>
    <source>
        <strain evidence="3 4">DSM 17361</strain>
    </source>
</reference>
<dbReference type="HOGENOM" id="CLU_567254_0_0_10"/>
<evidence type="ECO:0000313" key="4">
    <source>
        <dbReference type="Proteomes" id="UP000003160"/>
    </source>
</evidence>
<dbReference type="RefSeq" id="WP_007173791.1">
    <property type="nucleotide sequence ID" value="NZ_GG704781.1"/>
</dbReference>
<name>D1PXK3_9BACT</name>
<gene>
    <name evidence="3" type="ORF">HMPREF0645_1688</name>
</gene>
<keyword evidence="4" id="KW-1185">Reference proteome</keyword>
<feature type="chain" id="PRO_5003026036" evidence="2">
    <location>
        <begin position="20"/>
        <end position="481"/>
    </location>
</feature>
<accession>D1PXK3</accession>
<comment type="caution">
    <text evidence="3">The sequence shown here is derived from an EMBL/GenBank/DDBJ whole genome shotgun (WGS) entry which is preliminary data.</text>
</comment>
<evidence type="ECO:0000256" key="2">
    <source>
        <dbReference type="SAM" id="SignalP"/>
    </source>
</evidence>
<keyword evidence="2" id="KW-0732">Signal</keyword>